<dbReference type="InterPro" id="IPR020839">
    <property type="entry name" value="SCD"/>
</dbReference>
<dbReference type="EMBL" id="JABAYA010000035">
    <property type="protein sequence ID" value="KAF7728526.1"/>
    <property type="molecule type" value="Genomic_DNA"/>
</dbReference>
<dbReference type="InterPro" id="IPR056396">
    <property type="entry name" value="HEAT_SCC3-SA"/>
</dbReference>
<dbReference type="PROSITE" id="PS51425">
    <property type="entry name" value="SCD"/>
    <property type="match status" value="1"/>
</dbReference>
<feature type="region of interest" description="Disordered" evidence="1">
    <location>
        <begin position="1166"/>
        <end position="1235"/>
    </location>
</feature>
<keyword evidence="4" id="KW-1185">Reference proteome</keyword>
<sequence>MAKSKKSNSASIAQKSNDNPSVRRSNRPKTVPELFMNQKQFATAATRKNTEKAEDSSDEDDEERDELDPDDSDASSEADSDDESVDYNAQQSTRKKGAAKNGKNQLSGANITAHDVVTKWVTEYKVDKMLAVRNLINFVIRSAGCMMAVTADAFANEDTAVEALQELQDELAKLPHHEYPIISRSKQDKVLKRNLLNFFQSLIDQCQHEEIYDGTLIETLQSWLTTMSSCLYRPFRHTSSIIALKIMSSLCIIAEKVKDELSIATRQLATEKRKTGRSKNASKLRLLQQRTNTLQRKRQDLDEFLKDFFDSIFVHRSRDIESIIRVECIKDLCTWMQYYPSYFVDNQYLRYFGWAFNDQVATVRSESIKSVIRLCKIESIVNKLESFAERFKARVVEMALYDVDISTRVNAINLCVELQRHRREILSPEERKNLTDLVVADSQRLRKSVAPFVKAVIETEILKAQVDEVQNDLTAMVVDTSETQQSGSRSTRPRRASANPKVAMNKTWVTFKCIAAFLAKKISNHDEGDIESDVSIDKERDIMVKNSVATLWEQLNELRDYQAMSDYLSRDHSIQQTEGSGVRVENCYRLTEEEETVLVGIFAACIDMAIRKGVDKVSVASKEKKKDDRSLEEARNEVSRHLVQVLPKLMTKHSGDAYKMYQLTLLPSLMNLNVYPELRMTKEYEELLQTLIKIYLGATSTELLQNCAQSLQHMALTTSLAEVNDKVLPDLRERVVGQVRDACRGKNLATARFSVDDIHSISTSMLRLEHLSHCMDITDAMDETEDMRNDVTDLVGALLDRASVGYEREKQMTLSAMSVLWRYLVRKCQHLSLDGKFVADGILALPKLEKRRDWILEKFTELAIGPDASPLPAIRHHAFGVMLDIYWLFSSNLFNDAERKHLQLACPNDVQAQCAEYIAAQIEKWNKQVSKEEESENVAKGLEDPALTGEDITKLTVSFARAVMLNVISIEHAPIVLSQYGRFEDELDPTIKALVEELKADLTSDEITADKLFKAYLASLIESFEQHVDQSLRSTDKTLRLARLYGQSIKSLEKQTSATVSPRLICERIHLDGITYTLSKAAEYKQQGNETAKGFILKFFKILSVFAKQLSRARDVANIHQHLERCLQQQQLEVTSGEKEWDVYHVYINTIDDVLKKKGLRYDASKRASKAAEPEAVETEVDDEIMQDTQGMQNLELEHDEVEEVGELSVREASKRPRPQPDGMEVDTGNSKRRR</sequence>
<evidence type="ECO:0000259" key="2">
    <source>
        <dbReference type="PROSITE" id="PS51425"/>
    </source>
</evidence>
<proteinExistence type="predicted"/>
<protein>
    <recommendedName>
        <fullName evidence="2">SCD domain-containing protein</fullName>
    </recommendedName>
</protein>
<dbReference type="GO" id="GO:0008278">
    <property type="term" value="C:cohesin complex"/>
    <property type="evidence" value="ECO:0007669"/>
    <property type="project" value="TreeGrafter"/>
</dbReference>
<feature type="region of interest" description="Disordered" evidence="1">
    <location>
        <begin position="479"/>
        <end position="499"/>
    </location>
</feature>
<accession>A0A8H7BVR3</accession>
<dbReference type="Pfam" id="PF24571">
    <property type="entry name" value="HEAT_SCC3-SA"/>
    <property type="match status" value="1"/>
</dbReference>
<feature type="domain" description="SCD" evidence="2">
    <location>
        <begin position="313"/>
        <end position="398"/>
    </location>
</feature>
<evidence type="ECO:0000313" key="4">
    <source>
        <dbReference type="Proteomes" id="UP000605846"/>
    </source>
</evidence>
<dbReference type="GO" id="GO:0005634">
    <property type="term" value="C:nucleus"/>
    <property type="evidence" value="ECO:0007669"/>
    <property type="project" value="TreeGrafter"/>
</dbReference>
<name>A0A8H7BVR3_9FUNG</name>
<dbReference type="Pfam" id="PF21581">
    <property type="entry name" value="SCD"/>
    <property type="match status" value="1"/>
</dbReference>
<dbReference type="InterPro" id="IPR039662">
    <property type="entry name" value="Cohesin_Scc3/SA"/>
</dbReference>
<feature type="compositionally biased region" description="Polar residues" evidence="1">
    <location>
        <begin position="480"/>
        <end position="490"/>
    </location>
</feature>
<dbReference type="InterPro" id="IPR016024">
    <property type="entry name" value="ARM-type_fold"/>
</dbReference>
<reference evidence="3" key="1">
    <citation type="submission" date="2020-01" db="EMBL/GenBank/DDBJ databases">
        <title>Genome Sequencing of Three Apophysomyces-Like Fungal Strains Confirms a Novel Fungal Genus in the Mucoromycota with divergent Burkholderia-like Endosymbiotic Bacteria.</title>
        <authorList>
            <person name="Stajich J.E."/>
            <person name="Macias A.M."/>
            <person name="Carter-House D."/>
            <person name="Lovett B."/>
            <person name="Kasson L.R."/>
            <person name="Berry K."/>
            <person name="Grigoriev I."/>
            <person name="Chang Y."/>
            <person name="Spatafora J."/>
            <person name="Kasson M.T."/>
        </authorList>
    </citation>
    <scope>NUCLEOTIDE SEQUENCE</scope>
    <source>
        <strain evidence="3">NRRL A-21654</strain>
    </source>
</reference>
<feature type="compositionally biased region" description="Polar residues" evidence="1">
    <location>
        <begin position="37"/>
        <end position="47"/>
    </location>
</feature>
<dbReference type="Proteomes" id="UP000605846">
    <property type="component" value="Unassembled WGS sequence"/>
</dbReference>
<dbReference type="GO" id="GO:0000785">
    <property type="term" value="C:chromatin"/>
    <property type="evidence" value="ECO:0007669"/>
    <property type="project" value="TreeGrafter"/>
</dbReference>
<feature type="region of interest" description="Disordered" evidence="1">
    <location>
        <begin position="1"/>
        <end position="105"/>
    </location>
</feature>
<dbReference type="GO" id="GO:0007062">
    <property type="term" value="P:sister chromatid cohesion"/>
    <property type="evidence" value="ECO:0007669"/>
    <property type="project" value="UniProtKB-ARBA"/>
</dbReference>
<feature type="compositionally biased region" description="Acidic residues" evidence="1">
    <location>
        <begin position="1175"/>
        <end position="1186"/>
    </location>
</feature>
<dbReference type="PANTHER" id="PTHR11199">
    <property type="entry name" value="STROMAL ANTIGEN"/>
    <property type="match status" value="1"/>
</dbReference>
<dbReference type="OrthoDB" id="498590at2759"/>
<evidence type="ECO:0000256" key="1">
    <source>
        <dbReference type="SAM" id="MobiDB-lite"/>
    </source>
</evidence>
<dbReference type="SUPFAM" id="SSF48371">
    <property type="entry name" value="ARM repeat"/>
    <property type="match status" value="1"/>
</dbReference>
<dbReference type="Pfam" id="PF08514">
    <property type="entry name" value="STAG"/>
    <property type="match status" value="1"/>
</dbReference>
<organism evidence="3 4">
    <name type="scientific">Apophysomyces ossiformis</name>
    <dbReference type="NCBI Taxonomy" id="679940"/>
    <lineage>
        <taxon>Eukaryota</taxon>
        <taxon>Fungi</taxon>
        <taxon>Fungi incertae sedis</taxon>
        <taxon>Mucoromycota</taxon>
        <taxon>Mucoromycotina</taxon>
        <taxon>Mucoromycetes</taxon>
        <taxon>Mucorales</taxon>
        <taxon>Mucorineae</taxon>
        <taxon>Mucoraceae</taxon>
        <taxon>Apophysomyces</taxon>
    </lineage>
</organism>
<dbReference type="AlphaFoldDB" id="A0A8H7BVR3"/>
<evidence type="ECO:0000313" key="3">
    <source>
        <dbReference type="EMBL" id="KAF7728526.1"/>
    </source>
</evidence>
<gene>
    <name evidence="3" type="ORF">EC973_005930</name>
</gene>
<comment type="caution">
    <text evidence="3">The sequence shown here is derived from an EMBL/GenBank/DDBJ whole genome shotgun (WGS) entry which is preliminary data.</text>
</comment>
<dbReference type="PANTHER" id="PTHR11199:SF0">
    <property type="entry name" value="LD34181P-RELATED"/>
    <property type="match status" value="1"/>
</dbReference>
<dbReference type="InterPro" id="IPR013721">
    <property type="entry name" value="STAG"/>
</dbReference>
<feature type="compositionally biased region" description="Acidic residues" evidence="1">
    <location>
        <begin position="56"/>
        <end position="85"/>
    </location>
</feature>
<dbReference type="GO" id="GO:0003682">
    <property type="term" value="F:chromatin binding"/>
    <property type="evidence" value="ECO:0007669"/>
    <property type="project" value="TreeGrafter"/>
</dbReference>
<feature type="compositionally biased region" description="Low complexity" evidence="1">
    <location>
        <begin position="7"/>
        <end position="16"/>
    </location>
</feature>